<keyword evidence="6" id="KW-0804">Transcription</keyword>
<feature type="compositionally biased region" description="Low complexity" evidence="8">
    <location>
        <begin position="14"/>
        <end position="27"/>
    </location>
</feature>
<evidence type="ECO:0000313" key="10">
    <source>
        <dbReference type="EMBL" id="KAF8707171.1"/>
    </source>
</evidence>
<keyword evidence="3 7" id="KW-0863">Zinc-finger</keyword>
<evidence type="ECO:0000256" key="1">
    <source>
        <dbReference type="ARBA" id="ARBA00022723"/>
    </source>
</evidence>
<keyword evidence="2" id="KW-0677">Repeat</keyword>
<feature type="region of interest" description="Disordered" evidence="8">
    <location>
        <begin position="259"/>
        <end position="281"/>
    </location>
</feature>
<reference evidence="10" key="1">
    <citation type="submission" date="2020-07" db="EMBL/GenBank/DDBJ databases">
        <title>Genome sequence and genetic diversity analysis of an under-domesticated orphan crop, white fonio (Digitaria exilis).</title>
        <authorList>
            <person name="Bennetzen J.L."/>
            <person name="Chen S."/>
            <person name="Ma X."/>
            <person name="Wang X."/>
            <person name="Yssel A.E.J."/>
            <person name="Chaluvadi S.R."/>
            <person name="Johnson M."/>
            <person name="Gangashetty P."/>
            <person name="Hamidou F."/>
            <person name="Sanogo M.D."/>
            <person name="Zwaenepoel A."/>
            <person name="Wallace J."/>
            <person name="Van De Peer Y."/>
            <person name="Van Deynze A."/>
        </authorList>
    </citation>
    <scope>NUCLEOTIDE SEQUENCE</scope>
    <source>
        <tissue evidence="10">Leaves</tissue>
    </source>
</reference>
<dbReference type="OrthoDB" id="695877at2759"/>
<name>A0A835ER46_9POAL</name>
<keyword evidence="5" id="KW-0805">Transcription regulation</keyword>
<dbReference type="GO" id="GO:0000976">
    <property type="term" value="F:transcription cis-regulatory region binding"/>
    <property type="evidence" value="ECO:0007669"/>
    <property type="project" value="TreeGrafter"/>
</dbReference>
<dbReference type="Gramene" id="Dexi3B01G0002000.1">
    <property type="protein sequence ID" value="Dexi3B01G0002000.1:cds"/>
    <property type="gene ID" value="Dexi3B01G0002000"/>
</dbReference>
<feature type="domain" description="C2H2-type" evidence="9">
    <location>
        <begin position="159"/>
        <end position="186"/>
    </location>
</feature>
<evidence type="ECO:0000256" key="2">
    <source>
        <dbReference type="ARBA" id="ARBA00022737"/>
    </source>
</evidence>
<feature type="compositionally biased region" description="Pro residues" evidence="8">
    <location>
        <begin position="76"/>
        <end position="87"/>
    </location>
</feature>
<keyword evidence="11" id="KW-1185">Reference proteome</keyword>
<dbReference type="GO" id="GO:0008270">
    <property type="term" value="F:zinc ion binding"/>
    <property type="evidence" value="ECO:0007669"/>
    <property type="project" value="UniProtKB-KW"/>
</dbReference>
<accession>A0A835ER46</accession>
<dbReference type="AlphaFoldDB" id="A0A835ER46"/>
<protein>
    <recommendedName>
        <fullName evidence="9">C2H2-type domain-containing protein</fullName>
    </recommendedName>
</protein>
<keyword evidence="4" id="KW-0862">Zinc</keyword>
<keyword evidence="1" id="KW-0479">Metal-binding</keyword>
<dbReference type="Gene3D" id="3.30.160.60">
    <property type="entry name" value="Classic Zinc Finger"/>
    <property type="match status" value="1"/>
</dbReference>
<evidence type="ECO:0000256" key="4">
    <source>
        <dbReference type="ARBA" id="ARBA00022833"/>
    </source>
</evidence>
<dbReference type="Proteomes" id="UP000636709">
    <property type="component" value="Unassembled WGS sequence"/>
</dbReference>
<dbReference type="InterPro" id="IPR044653">
    <property type="entry name" value="AZF1/2/3-like"/>
</dbReference>
<sequence length="281" mass="29110">MDSSPSDGHRRLSLEALLALGPGAALPSPTPSSRHDQSSSSDATISDAAAAADDLSPASSVSFHHHQPVHHQPAAAAPPPPPPPPQQRPLREYTCKECGKSFPTNQALGGHVAGHRNRQREAEAMAAAAAAAGIMGANHHDGGAFLAELRRARTVAAPHVCRKCHKEFATGVALGGHMRVHYTGKPIVPKRWKTNNKQRALALLPLVEHHGGIAAPSSSPGISLALSINTAEDAPSPLPAGADGSRVVRLFGIDISAQQVQASSPEQQCSGTTADVSTAQE</sequence>
<feature type="domain" description="C2H2-type" evidence="9">
    <location>
        <begin position="93"/>
        <end position="120"/>
    </location>
</feature>
<dbReference type="SUPFAM" id="SSF57667">
    <property type="entry name" value="beta-beta-alpha zinc fingers"/>
    <property type="match status" value="1"/>
</dbReference>
<dbReference type="InterPro" id="IPR036236">
    <property type="entry name" value="Znf_C2H2_sf"/>
</dbReference>
<evidence type="ECO:0000256" key="7">
    <source>
        <dbReference type="PROSITE-ProRule" id="PRU00042"/>
    </source>
</evidence>
<dbReference type="GO" id="GO:0003700">
    <property type="term" value="F:DNA-binding transcription factor activity"/>
    <property type="evidence" value="ECO:0007669"/>
    <property type="project" value="InterPro"/>
</dbReference>
<evidence type="ECO:0000256" key="3">
    <source>
        <dbReference type="ARBA" id="ARBA00022771"/>
    </source>
</evidence>
<dbReference type="Pfam" id="PF13912">
    <property type="entry name" value="zf-C2H2_6"/>
    <property type="match status" value="2"/>
</dbReference>
<dbReference type="PANTHER" id="PTHR45988:SF30">
    <property type="entry name" value="C2H2-TYPE DOMAIN-CONTAINING PROTEIN"/>
    <property type="match status" value="1"/>
</dbReference>
<dbReference type="GO" id="GO:0005634">
    <property type="term" value="C:nucleus"/>
    <property type="evidence" value="ECO:0007669"/>
    <property type="project" value="TreeGrafter"/>
</dbReference>
<comment type="caution">
    <text evidence="10">The sequence shown here is derived from an EMBL/GenBank/DDBJ whole genome shotgun (WGS) entry which is preliminary data.</text>
</comment>
<evidence type="ECO:0000256" key="6">
    <source>
        <dbReference type="ARBA" id="ARBA00023163"/>
    </source>
</evidence>
<evidence type="ECO:0000313" key="11">
    <source>
        <dbReference type="Proteomes" id="UP000636709"/>
    </source>
</evidence>
<dbReference type="PROSITE" id="PS50157">
    <property type="entry name" value="ZINC_FINGER_C2H2_2"/>
    <property type="match status" value="2"/>
</dbReference>
<proteinExistence type="predicted"/>
<feature type="compositionally biased region" description="Low complexity" evidence="8">
    <location>
        <begin position="38"/>
        <end position="62"/>
    </location>
</feature>
<evidence type="ECO:0000256" key="8">
    <source>
        <dbReference type="SAM" id="MobiDB-lite"/>
    </source>
</evidence>
<feature type="region of interest" description="Disordered" evidence="8">
    <location>
        <begin position="1"/>
        <end position="91"/>
    </location>
</feature>
<organism evidence="10 11">
    <name type="scientific">Digitaria exilis</name>
    <dbReference type="NCBI Taxonomy" id="1010633"/>
    <lineage>
        <taxon>Eukaryota</taxon>
        <taxon>Viridiplantae</taxon>
        <taxon>Streptophyta</taxon>
        <taxon>Embryophyta</taxon>
        <taxon>Tracheophyta</taxon>
        <taxon>Spermatophyta</taxon>
        <taxon>Magnoliopsida</taxon>
        <taxon>Liliopsida</taxon>
        <taxon>Poales</taxon>
        <taxon>Poaceae</taxon>
        <taxon>PACMAD clade</taxon>
        <taxon>Panicoideae</taxon>
        <taxon>Panicodae</taxon>
        <taxon>Paniceae</taxon>
        <taxon>Anthephorinae</taxon>
        <taxon>Digitaria</taxon>
    </lineage>
</organism>
<dbReference type="PROSITE" id="PS00028">
    <property type="entry name" value="ZINC_FINGER_C2H2_1"/>
    <property type="match status" value="2"/>
</dbReference>
<dbReference type="InterPro" id="IPR013087">
    <property type="entry name" value="Znf_C2H2_type"/>
</dbReference>
<dbReference type="SMART" id="SM00355">
    <property type="entry name" value="ZnF_C2H2"/>
    <property type="match status" value="2"/>
</dbReference>
<dbReference type="PANTHER" id="PTHR45988">
    <property type="entry name" value="C2H2 TYPE ZINC FINGER TRANSCRIPTION FACTOR FAMILY-RELATED"/>
    <property type="match status" value="1"/>
</dbReference>
<dbReference type="EMBL" id="JACEFO010001762">
    <property type="protein sequence ID" value="KAF8707171.1"/>
    <property type="molecule type" value="Genomic_DNA"/>
</dbReference>
<evidence type="ECO:0000259" key="9">
    <source>
        <dbReference type="PROSITE" id="PS50157"/>
    </source>
</evidence>
<gene>
    <name evidence="10" type="ORF">HU200_030417</name>
</gene>
<evidence type="ECO:0000256" key="5">
    <source>
        <dbReference type="ARBA" id="ARBA00023015"/>
    </source>
</evidence>